<feature type="transmembrane region" description="Helical" evidence="7">
    <location>
        <begin position="267"/>
        <end position="286"/>
    </location>
</feature>
<dbReference type="GO" id="GO:0015095">
    <property type="term" value="F:magnesium ion transmembrane transporter activity"/>
    <property type="evidence" value="ECO:0007669"/>
    <property type="project" value="InterPro"/>
</dbReference>
<dbReference type="Pfam" id="PF05653">
    <property type="entry name" value="Mg_trans_NIPA"/>
    <property type="match status" value="1"/>
</dbReference>
<evidence type="ECO:0000256" key="2">
    <source>
        <dbReference type="ARBA" id="ARBA00007230"/>
    </source>
</evidence>
<dbReference type="SUPFAM" id="SSF103481">
    <property type="entry name" value="Multidrug resistance efflux transporter EmrE"/>
    <property type="match status" value="1"/>
</dbReference>
<dbReference type="GO" id="GO:0016020">
    <property type="term" value="C:membrane"/>
    <property type="evidence" value="ECO:0007669"/>
    <property type="project" value="UniProtKB-SubCell"/>
</dbReference>
<evidence type="ECO:0000313" key="9">
    <source>
        <dbReference type="WBParaSite" id="maker-uti_cns_0015461-snap-gene-0.3-mRNA-1"/>
    </source>
</evidence>
<organism evidence="8 9">
    <name type="scientific">Macrostomum lignano</name>
    <dbReference type="NCBI Taxonomy" id="282301"/>
    <lineage>
        <taxon>Eukaryota</taxon>
        <taxon>Metazoa</taxon>
        <taxon>Spiralia</taxon>
        <taxon>Lophotrochozoa</taxon>
        <taxon>Platyhelminthes</taxon>
        <taxon>Rhabditophora</taxon>
        <taxon>Macrostomorpha</taxon>
        <taxon>Macrostomida</taxon>
        <taxon>Macrostomidae</taxon>
        <taxon>Macrostomum</taxon>
    </lineage>
</organism>
<proteinExistence type="inferred from homology"/>
<comment type="similarity">
    <text evidence="2">Belongs to the NIPA family.</text>
</comment>
<dbReference type="Proteomes" id="UP000095280">
    <property type="component" value="Unplaced"/>
</dbReference>
<keyword evidence="4 7" id="KW-1133">Transmembrane helix</keyword>
<evidence type="ECO:0000256" key="7">
    <source>
        <dbReference type="SAM" id="Phobius"/>
    </source>
</evidence>
<feature type="region of interest" description="Disordered" evidence="6">
    <location>
        <begin position="324"/>
        <end position="359"/>
    </location>
</feature>
<name>A0A1I8IQF5_9PLAT</name>
<dbReference type="PANTHER" id="PTHR12570">
    <property type="match status" value="1"/>
</dbReference>
<evidence type="ECO:0000256" key="4">
    <source>
        <dbReference type="ARBA" id="ARBA00022989"/>
    </source>
</evidence>
<comment type="subcellular location">
    <subcellularLocation>
        <location evidence="1">Membrane</location>
        <topology evidence="1">Multi-pass membrane protein</topology>
    </subcellularLocation>
</comment>
<keyword evidence="8" id="KW-1185">Reference proteome</keyword>
<feature type="transmembrane region" description="Helical" evidence="7">
    <location>
        <begin position="53"/>
        <end position="69"/>
    </location>
</feature>
<feature type="transmembrane region" description="Helical" evidence="7">
    <location>
        <begin position="166"/>
        <end position="187"/>
    </location>
</feature>
<reference evidence="9" key="1">
    <citation type="submission" date="2016-11" db="UniProtKB">
        <authorList>
            <consortium name="WormBaseParasite"/>
        </authorList>
    </citation>
    <scope>IDENTIFICATION</scope>
</reference>
<dbReference type="AlphaFoldDB" id="A0A1I8IQF5"/>
<protein>
    <submittedName>
        <fullName evidence="9">Magnesium transporter NIPA2</fullName>
    </submittedName>
</protein>
<dbReference type="PANTHER" id="PTHR12570:SF92">
    <property type="entry name" value="SPICHTHYIN, ISOFORM B"/>
    <property type="match status" value="1"/>
</dbReference>
<dbReference type="InterPro" id="IPR008521">
    <property type="entry name" value="Mg_trans_NIPA"/>
</dbReference>
<feature type="transmembrane region" description="Helical" evidence="7">
    <location>
        <begin position="75"/>
        <end position="97"/>
    </location>
</feature>
<dbReference type="InterPro" id="IPR037185">
    <property type="entry name" value="EmrE-like"/>
</dbReference>
<evidence type="ECO:0000256" key="3">
    <source>
        <dbReference type="ARBA" id="ARBA00022692"/>
    </source>
</evidence>
<feature type="transmembrane region" description="Helical" evidence="7">
    <location>
        <begin position="234"/>
        <end position="255"/>
    </location>
</feature>
<accession>A0A1I8IQF5</accession>
<evidence type="ECO:0000256" key="6">
    <source>
        <dbReference type="SAM" id="MobiDB-lite"/>
    </source>
</evidence>
<keyword evidence="5 7" id="KW-0472">Membrane</keyword>
<sequence>MVSSASNGRFDFYIGLFLAMSSSLYIGTSFILKKKALIRLSNRGIRAGEGGYGYLRDVVWWSGFLMMAAGEGANFAAYAFAPASLVTPLGALSVLVSAMLASKFLNERLNLLGKIGCLVCLLGLHYDCHSRAQRAGGFISYVAIVLAASAVLIFYFAPRYGRTNPLVYITISGSLGSLSVMGCKGTGVAIKQTFAGDNVFVLPVTWLLIASVLFFVTVQMNYLNKALDIFNTSVVSPILYVFFTTFVIIASSILYKEWFNMKPEDVLGNLVGFSTIISGIFLLNAFKEHDISLSNLNVPVHRTDPAVGGGGVVVRSNGVPAPAHSPFDEDQSHVGLLTGDGDDSSQEGEQAHIVSAGSA</sequence>
<feature type="transmembrane region" description="Helical" evidence="7">
    <location>
        <begin position="199"/>
        <end position="222"/>
    </location>
</feature>
<feature type="transmembrane region" description="Helical" evidence="7">
    <location>
        <begin position="138"/>
        <end position="157"/>
    </location>
</feature>
<evidence type="ECO:0000256" key="5">
    <source>
        <dbReference type="ARBA" id="ARBA00023136"/>
    </source>
</evidence>
<dbReference type="WBParaSite" id="maker-uti_cns_0015461-snap-gene-0.3-mRNA-1">
    <property type="protein sequence ID" value="maker-uti_cns_0015461-snap-gene-0.3-mRNA-1"/>
    <property type="gene ID" value="maker-uti_cns_0015461-snap-gene-0.3"/>
</dbReference>
<evidence type="ECO:0000256" key="1">
    <source>
        <dbReference type="ARBA" id="ARBA00004141"/>
    </source>
</evidence>
<feature type="transmembrane region" description="Helical" evidence="7">
    <location>
        <begin position="12"/>
        <end position="32"/>
    </location>
</feature>
<evidence type="ECO:0000313" key="8">
    <source>
        <dbReference type="Proteomes" id="UP000095280"/>
    </source>
</evidence>
<keyword evidence="3 7" id="KW-0812">Transmembrane</keyword>